<dbReference type="SUPFAM" id="SSF81923">
    <property type="entry name" value="Double Clp-N motif"/>
    <property type="match status" value="1"/>
</dbReference>
<dbReference type="PROSITE" id="PS51903">
    <property type="entry name" value="CLP_R"/>
    <property type="match status" value="1"/>
</dbReference>
<dbReference type="EMBL" id="FPHJ01000065">
    <property type="protein sequence ID" value="SFV69167.1"/>
    <property type="molecule type" value="Genomic_DNA"/>
</dbReference>
<gene>
    <name evidence="6" type="ORF">MNB_SUP05-5-29</name>
</gene>
<dbReference type="InterPro" id="IPR004176">
    <property type="entry name" value="Clp_R_N"/>
</dbReference>
<sequence>MIENSTQNELNKVMLIARSNKLEFVTVEHILLAIINTDDVIDFFKSKKIDIENFRMLLVDYINENTPVTNKDAEVSATPTVGFQRVLQRAVYQAQSAQKNIVNSMNILVAIFSEKESYSVYLLTTNNIAKLDVLEAISIGNIQEETPPNQTKNTQKKNTVLTKYCVNLNKLAQQGKIDPLLGRETEITRAIQILARRKKNNPLFVGFSGVGKTAIVQGLAKNIVDKKVPEILLDKTIYSLEIGSLIAGTKYRGDFEKRLKGILQELENKKGSILFIDEIHTIIGAGGVSGGVLDVSNLLKPALANGQLKCIGSTTYEEYRKIFEKDQALNRRFQKIDVNEPSVDDTINILHGLKETYQTYHKVKYTDNAIESAVTLSQKYITDRKLPDKAIDVIDEIGAYQQTLVKNKRKKVISNREIETIIAQIANIPPKQVSQNDKRLLKNLQQNLRLSIFGQDEAIKNIATTIKLARSGLLQNNKPIGSFLFAGPTGVGKTEVCKQLSHIMGIKLFRFDMSEYMERHSIAKLIGSPPGYVGHEEGGLLTEKVNKNPYSIILLDEIEKAHPDINNILLQIMDNGKLTDSHGREVDFRNCLLIMTSNIGATIAQRNSMGFSEQDNSCDVETELKKTFTPEFRNRLTKIIYFNSLNEKHILFVVNKFLFDLETTLEEKNISLVITEKARKYLAKKGYDKKMGARPMARLIEKEISTPLSDEILFGKLIKGGNVKVDYKNNTLGINYQ</sequence>
<dbReference type="PROSITE" id="PS00871">
    <property type="entry name" value="CLPAB_2"/>
    <property type="match status" value="1"/>
</dbReference>
<dbReference type="GO" id="GO:0005737">
    <property type="term" value="C:cytoplasm"/>
    <property type="evidence" value="ECO:0007669"/>
    <property type="project" value="TreeGrafter"/>
</dbReference>
<keyword evidence="4" id="KW-0143">Chaperone</keyword>
<dbReference type="InterPro" id="IPR013461">
    <property type="entry name" value="ClpA"/>
</dbReference>
<feature type="domain" description="Clp R" evidence="5">
    <location>
        <begin position="1"/>
        <end position="145"/>
    </location>
</feature>
<dbReference type="Pfam" id="PF17871">
    <property type="entry name" value="AAA_lid_9"/>
    <property type="match status" value="1"/>
</dbReference>
<keyword evidence="1" id="KW-0677">Repeat</keyword>
<dbReference type="GO" id="GO:0016887">
    <property type="term" value="F:ATP hydrolysis activity"/>
    <property type="evidence" value="ECO:0007669"/>
    <property type="project" value="InterPro"/>
</dbReference>
<evidence type="ECO:0000256" key="2">
    <source>
        <dbReference type="ARBA" id="ARBA00022741"/>
    </source>
</evidence>
<dbReference type="CDD" id="cd19499">
    <property type="entry name" value="RecA-like_ClpB_Hsp104-like"/>
    <property type="match status" value="1"/>
</dbReference>
<evidence type="ECO:0000313" key="6">
    <source>
        <dbReference type="EMBL" id="SFV69167.1"/>
    </source>
</evidence>
<dbReference type="PANTHER" id="PTHR11638">
    <property type="entry name" value="ATP-DEPENDENT CLP PROTEASE"/>
    <property type="match status" value="1"/>
</dbReference>
<dbReference type="GO" id="GO:0034605">
    <property type="term" value="P:cellular response to heat"/>
    <property type="evidence" value="ECO:0007669"/>
    <property type="project" value="TreeGrafter"/>
</dbReference>
<dbReference type="InterPro" id="IPR028299">
    <property type="entry name" value="ClpA/B_CS2"/>
</dbReference>
<dbReference type="Pfam" id="PF10431">
    <property type="entry name" value="ClpB_D2-small"/>
    <property type="match status" value="1"/>
</dbReference>
<dbReference type="NCBIfam" id="TIGR02639">
    <property type="entry name" value="ClpA"/>
    <property type="match status" value="1"/>
</dbReference>
<dbReference type="AlphaFoldDB" id="A0A1W1CTY3"/>
<dbReference type="GO" id="GO:0005524">
    <property type="term" value="F:ATP binding"/>
    <property type="evidence" value="ECO:0007669"/>
    <property type="project" value="UniProtKB-KW"/>
</dbReference>
<dbReference type="SMART" id="SM01086">
    <property type="entry name" value="ClpB_D2-small"/>
    <property type="match status" value="1"/>
</dbReference>
<dbReference type="InterPro" id="IPR041546">
    <property type="entry name" value="ClpA/ClpB_AAA_lid"/>
</dbReference>
<dbReference type="PRINTS" id="PR00300">
    <property type="entry name" value="CLPPROTEASEA"/>
</dbReference>
<dbReference type="CDD" id="cd00009">
    <property type="entry name" value="AAA"/>
    <property type="match status" value="1"/>
</dbReference>
<dbReference type="GO" id="GO:0006508">
    <property type="term" value="P:proteolysis"/>
    <property type="evidence" value="ECO:0007669"/>
    <property type="project" value="UniProtKB-KW"/>
</dbReference>
<dbReference type="Gene3D" id="1.10.8.60">
    <property type="match status" value="2"/>
</dbReference>
<proteinExistence type="predicted"/>
<dbReference type="Pfam" id="PF00004">
    <property type="entry name" value="AAA"/>
    <property type="match status" value="1"/>
</dbReference>
<keyword evidence="6" id="KW-0378">Hydrolase</keyword>
<protein>
    <submittedName>
        <fullName evidence="6">ATP-dependent Clp protease ATP-binding subunit ClpA</fullName>
    </submittedName>
</protein>
<dbReference type="SUPFAM" id="SSF52540">
    <property type="entry name" value="P-loop containing nucleoside triphosphate hydrolases"/>
    <property type="match status" value="2"/>
</dbReference>
<name>A0A1W1CTY3_9ZZZZ</name>
<dbReference type="Pfam" id="PF07724">
    <property type="entry name" value="AAA_2"/>
    <property type="match status" value="1"/>
</dbReference>
<reference evidence="6" key="1">
    <citation type="submission" date="2016-10" db="EMBL/GenBank/DDBJ databases">
        <authorList>
            <person name="de Groot N.N."/>
        </authorList>
    </citation>
    <scope>NUCLEOTIDE SEQUENCE</scope>
</reference>
<dbReference type="InterPro" id="IPR003959">
    <property type="entry name" value="ATPase_AAA_core"/>
</dbReference>
<evidence type="ECO:0000259" key="5">
    <source>
        <dbReference type="PROSITE" id="PS51903"/>
    </source>
</evidence>
<dbReference type="Pfam" id="PF02861">
    <property type="entry name" value="Clp_N"/>
    <property type="match status" value="1"/>
</dbReference>
<dbReference type="Gene3D" id="1.10.1780.10">
    <property type="entry name" value="Clp, N-terminal domain"/>
    <property type="match status" value="1"/>
</dbReference>
<dbReference type="InterPro" id="IPR019489">
    <property type="entry name" value="Clp_ATPase_C"/>
</dbReference>
<organism evidence="6">
    <name type="scientific">hydrothermal vent metagenome</name>
    <dbReference type="NCBI Taxonomy" id="652676"/>
    <lineage>
        <taxon>unclassified sequences</taxon>
        <taxon>metagenomes</taxon>
        <taxon>ecological metagenomes</taxon>
    </lineage>
</organism>
<dbReference type="InterPro" id="IPR036628">
    <property type="entry name" value="Clp_N_dom_sf"/>
</dbReference>
<dbReference type="FunFam" id="3.40.50.300:FF:000025">
    <property type="entry name" value="ATP-dependent Clp protease subunit"/>
    <property type="match status" value="1"/>
</dbReference>
<dbReference type="PANTHER" id="PTHR11638:SF111">
    <property type="entry name" value="ATP-DEPENDENT CLP PROTEASE ATP-BINDING SUBUNIT CLPA"/>
    <property type="match status" value="1"/>
</dbReference>
<dbReference type="Gene3D" id="3.40.50.300">
    <property type="entry name" value="P-loop containing nucleotide triphosphate hydrolases"/>
    <property type="match status" value="2"/>
</dbReference>
<evidence type="ECO:0000256" key="3">
    <source>
        <dbReference type="ARBA" id="ARBA00022840"/>
    </source>
</evidence>
<evidence type="ECO:0000256" key="1">
    <source>
        <dbReference type="ARBA" id="ARBA00022737"/>
    </source>
</evidence>
<dbReference type="InterPro" id="IPR050130">
    <property type="entry name" value="ClpA_ClpB"/>
</dbReference>
<dbReference type="GO" id="GO:0043335">
    <property type="term" value="P:protein unfolding"/>
    <property type="evidence" value="ECO:0007669"/>
    <property type="project" value="InterPro"/>
</dbReference>
<accession>A0A1W1CTY3</accession>
<dbReference type="InterPro" id="IPR001270">
    <property type="entry name" value="ClpA/B"/>
</dbReference>
<dbReference type="InterPro" id="IPR003593">
    <property type="entry name" value="AAA+_ATPase"/>
</dbReference>
<keyword evidence="3 6" id="KW-0067">ATP-binding</keyword>
<dbReference type="SMART" id="SM00382">
    <property type="entry name" value="AAA"/>
    <property type="match status" value="2"/>
</dbReference>
<dbReference type="InterPro" id="IPR027417">
    <property type="entry name" value="P-loop_NTPase"/>
</dbReference>
<evidence type="ECO:0000256" key="4">
    <source>
        <dbReference type="ARBA" id="ARBA00023186"/>
    </source>
</evidence>
<dbReference type="GO" id="GO:0008233">
    <property type="term" value="F:peptidase activity"/>
    <property type="evidence" value="ECO:0007669"/>
    <property type="project" value="UniProtKB-KW"/>
</dbReference>
<keyword evidence="6" id="KW-0645">Protease</keyword>
<keyword evidence="2" id="KW-0547">Nucleotide-binding</keyword>